<name>X6N554_RETFI</name>
<evidence type="ECO:0000313" key="1">
    <source>
        <dbReference type="EMBL" id="ETO21176.1"/>
    </source>
</evidence>
<gene>
    <name evidence="1" type="ORF">RFI_16028</name>
</gene>
<dbReference type="EMBL" id="ASPP01011876">
    <property type="protein sequence ID" value="ETO21176.1"/>
    <property type="molecule type" value="Genomic_DNA"/>
</dbReference>
<organism evidence="1 2">
    <name type="scientific">Reticulomyxa filosa</name>
    <dbReference type="NCBI Taxonomy" id="46433"/>
    <lineage>
        <taxon>Eukaryota</taxon>
        <taxon>Sar</taxon>
        <taxon>Rhizaria</taxon>
        <taxon>Retaria</taxon>
        <taxon>Foraminifera</taxon>
        <taxon>Monothalamids</taxon>
        <taxon>Reticulomyxidae</taxon>
        <taxon>Reticulomyxa</taxon>
    </lineage>
</organism>
<evidence type="ECO:0000313" key="2">
    <source>
        <dbReference type="Proteomes" id="UP000023152"/>
    </source>
</evidence>
<keyword evidence="2" id="KW-1185">Reference proteome</keyword>
<dbReference type="AlphaFoldDB" id="X6N554"/>
<dbReference type="Proteomes" id="UP000023152">
    <property type="component" value="Unassembled WGS sequence"/>
</dbReference>
<reference evidence="1 2" key="1">
    <citation type="journal article" date="2013" name="Curr. Biol.">
        <title>The Genome of the Foraminiferan Reticulomyxa filosa.</title>
        <authorList>
            <person name="Glockner G."/>
            <person name="Hulsmann N."/>
            <person name="Schleicher M."/>
            <person name="Noegel A.A."/>
            <person name="Eichinger L."/>
            <person name="Gallinger C."/>
            <person name="Pawlowski J."/>
            <person name="Sierra R."/>
            <person name="Euteneuer U."/>
            <person name="Pillet L."/>
            <person name="Moustafa A."/>
            <person name="Platzer M."/>
            <person name="Groth M."/>
            <person name="Szafranski K."/>
            <person name="Schliwa M."/>
        </authorList>
    </citation>
    <scope>NUCLEOTIDE SEQUENCE [LARGE SCALE GENOMIC DNA]</scope>
</reference>
<accession>X6N554</accession>
<protein>
    <submittedName>
        <fullName evidence="1">Uncharacterized protein</fullName>
    </submittedName>
</protein>
<sequence length="90" mass="10516">MLFLRLKDLCWTLLDAWFYTSDSAKIIKRQNSCGPKKIFRQFNVNTLFFLFVPHDLQAFTIEIAAKIGSKIKLVVCLNNQILVDEKHKKV</sequence>
<comment type="caution">
    <text evidence="1">The sequence shown here is derived from an EMBL/GenBank/DDBJ whole genome shotgun (WGS) entry which is preliminary data.</text>
</comment>
<proteinExistence type="predicted"/>